<dbReference type="Gene3D" id="1.10.357.140">
    <property type="entry name" value="UbiA prenyltransferase"/>
    <property type="match status" value="1"/>
</dbReference>
<dbReference type="GO" id="GO:0016765">
    <property type="term" value="F:transferase activity, transferring alkyl or aryl (other than methyl) groups"/>
    <property type="evidence" value="ECO:0007669"/>
    <property type="project" value="InterPro"/>
</dbReference>
<feature type="transmembrane region" description="Helical" evidence="5">
    <location>
        <begin position="148"/>
        <end position="164"/>
    </location>
</feature>
<feature type="transmembrane region" description="Helical" evidence="5">
    <location>
        <begin position="122"/>
        <end position="141"/>
    </location>
</feature>
<dbReference type="Pfam" id="PF01040">
    <property type="entry name" value="UbiA"/>
    <property type="match status" value="1"/>
</dbReference>
<evidence type="ECO:0000256" key="3">
    <source>
        <dbReference type="ARBA" id="ARBA00022989"/>
    </source>
</evidence>
<dbReference type="AlphaFoldDB" id="A0A7J6LF95"/>
<dbReference type="Proteomes" id="UP000591131">
    <property type="component" value="Unassembled WGS sequence"/>
</dbReference>
<evidence type="ECO:0000313" key="6">
    <source>
        <dbReference type="EMBL" id="KAF4657934.1"/>
    </source>
</evidence>
<evidence type="ECO:0000256" key="4">
    <source>
        <dbReference type="ARBA" id="ARBA00023136"/>
    </source>
</evidence>
<dbReference type="Gene3D" id="1.20.120.1780">
    <property type="entry name" value="UbiA prenyltransferase"/>
    <property type="match status" value="1"/>
</dbReference>
<comment type="subcellular location">
    <subcellularLocation>
        <location evidence="1">Membrane</location>
        <topology evidence="1">Multi-pass membrane protein</topology>
    </subcellularLocation>
</comment>
<keyword evidence="4 5" id="KW-0472">Membrane</keyword>
<dbReference type="InterPro" id="IPR000537">
    <property type="entry name" value="UbiA_prenyltransferase"/>
</dbReference>
<sequence length="315" mass="35759">MTSPSLLKALTWRSVLQLSRPGLWFVLAWFFVWPTGGYWAVCSTPQFLIGFFYCTFPLNLFTYGLNDMVDFDTDQLNDRKGNYYFGAKASQAELAELPLIIILCNLFPIAALVAITDNLKPFMWLALYMLSNVLYNVPPFALSRKGPWEIPCVMMSVVFLALFSCELNNVPLPSLEVLAILRRVVIFNSTVILLAHCAWLFHVLAVARSELYAEILDREDDAKVGKRTTAVKAGRMWTSLLTCTLTFCHMLVSYFMLKSTLLSVYYIADIAFFISYEEVLYSKSSSAKFAGRVFKIESLVGLVFFIYAWSNQVLA</sequence>
<keyword evidence="3 5" id="KW-1133">Transmembrane helix</keyword>
<feature type="transmembrane region" description="Helical" evidence="5">
    <location>
        <begin position="47"/>
        <end position="65"/>
    </location>
</feature>
<dbReference type="EMBL" id="JAAPAO010000517">
    <property type="protein sequence ID" value="KAF4657934.1"/>
    <property type="molecule type" value="Genomic_DNA"/>
</dbReference>
<proteinExistence type="predicted"/>
<feature type="transmembrane region" description="Helical" evidence="5">
    <location>
        <begin position="293"/>
        <end position="310"/>
    </location>
</feature>
<keyword evidence="2 5" id="KW-0812">Transmembrane</keyword>
<accession>A0A7J6LF95</accession>
<feature type="transmembrane region" description="Helical" evidence="5">
    <location>
        <begin position="97"/>
        <end position="116"/>
    </location>
</feature>
<keyword evidence="7" id="KW-1185">Reference proteome</keyword>
<feature type="transmembrane region" description="Helical" evidence="5">
    <location>
        <begin position="184"/>
        <end position="207"/>
    </location>
</feature>
<reference evidence="6 7" key="1">
    <citation type="submission" date="2020-04" db="EMBL/GenBank/DDBJ databases">
        <title>Perkinsus chesapeaki whole genome sequence.</title>
        <authorList>
            <person name="Bogema D.R."/>
        </authorList>
    </citation>
    <scope>NUCLEOTIDE SEQUENCE [LARGE SCALE GENOMIC DNA]</scope>
    <source>
        <strain evidence="6">ATCC PRA-425</strain>
    </source>
</reference>
<evidence type="ECO:0000256" key="5">
    <source>
        <dbReference type="SAM" id="Phobius"/>
    </source>
</evidence>
<evidence type="ECO:0000256" key="2">
    <source>
        <dbReference type="ARBA" id="ARBA00022692"/>
    </source>
</evidence>
<name>A0A7J6LF95_PERCH</name>
<feature type="transmembrane region" description="Helical" evidence="5">
    <location>
        <begin position="21"/>
        <end position="41"/>
    </location>
</feature>
<organism evidence="6 7">
    <name type="scientific">Perkinsus chesapeaki</name>
    <name type="common">Clam parasite</name>
    <name type="synonym">Perkinsus andrewsi</name>
    <dbReference type="NCBI Taxonomy" id="330153"/>
    <lineage>
        <taxon>Eukaryota</taxon>
        <taxon>Sar</taxon>
        <taxon>Alveolata</taxon>
        <taxon>Perkinsozoa</taxon>
        <taxon>Perkinsea</taxon>
        <taxon>Perkinsida</taxon>
        <taxon>Perkinsidae</taxon>
        <taxon>Perkinsus</taxon>
    </lineage>
</organism>
<comment type="caution">
    <text evidence="6">The sequence shown here is derived from an EMBL/GenBank/DDBJ whole genome shotgun (WGS) entry which is preliminary data.</text>
</comment>
<feature type="transmembrane region" description="Helical" evidence="5">
    <location>
        <begin position="263"/>
        <end position="281"/>
    </location>
</feature>
<dbReference type="OrthoDB" id="438596at2759"/>
<protein>
    <submittedName>
        <fullName evidence="6">Uncharacterized protein</fullName>
    </submittedName>
</protein>
<evidence type="ECO:0000313" key="7">
    <source>
        <dbReference type="Proteomes" id="UP000591131"/>
    </source>
</evidence>
<evidence type="ECO:0000256" key="1">
    <source>
        <dbReference type="ARBA" id="ARBA00004141"/>
    </source>
</evidence>
<dbReference type="GO" id="GO:0016020">
    <property type="term" value="C:membrane"/>
    <property type="evidence" value="ECO:0007669"/>
    <property type="project" value="UniProtKB-SubCell"/>
</dbReference>
<dbReference type="InterPro" id="IPR044878">
    <property type="entry name" value="UbiA_sf"/>
</dbReference>
<gene>
    <name evidence="6" type="ORF">FOL47_008238</name>
</gene>